<accession>A0A2U1NPI7</accession>
<evidence type="ECO:0000313" key="2">
    <source>
        <dbReference type="EMBL" id="PWA75388.1"/>
    </source>
</evidence>
<dbReference type="AlphaFoldDB" id="A0A2U1NPI7"/>
<feature type="region of interest" description="Disordered" evidence="1">
    <location>
        <begin position="129"/>
        <end position="149"/>
    </location>
</feature>
<dbReference type="EMBL" id="PKPP01002420">
    <property type="protein sequence ID" value="PWA75388.1"/>
    <property type="molecule type" value="Genomic_DNA"/>
</dbReference>
<name>A0A2U1NPI7_ARTAN</name>
<evidence type="ECO:0000256" key="1">
    <source>
        <dbReference type="SAM" id="MobiDB-lite"/>
    </source>
</evidence>
<sequence length="299" mass="34398">MTSEKNLSSYTAISVSYACRYYTGYPKDLGPSRVIHFTSEREFVHLLHQGHPVIVAFTIKNGYYCSKNEDFFEKFRWVCHLDQKMSVMGNLFRLLIHQKDKVEVNFMEFRLLVCTFKQITSQLCARGRKMGESSGLGSRSKRNACANRRQSNEPITGQRVVHDTLNLKIMGSVSVITLCLPMESSLPMLMGLRYKNAKCYQLFGPVEFRQIIRSLSEAFFFITSTGNNPDVNSLCSTLRYNRHINKQYQVLTFTTVLELILNYHNLNILTLALTDFLIELWNSLEATFQGDDDKSIETS</sequence>
<dbReference type="Proteomes" id="UP000245207">
    <property type="component" value="Unassembled WGS sequence"/>
</dbReference>
<evidence type="ECO:0000313" key="3">
    <source>
        <dbReference type="Proteomes" id="UP000245207"/>
    </source>
</evidence>
<organism evidence="2 3">
    <name type="scientific">Artemisia annua</name>
    <name type="common">Sweet wormwood</name>
    <dbReference type="NCBI Taxonomy" id="35608"/>
    <lineage>
        <taxon>Eukaryota</taxon>
        <taxon>Viridiplantae</taxon>
        <taxon>Streptophyta</taxon>
        <taxon>Embryophyta</taxon>
        <taxon>Tracheophyta</taxon>
        <taxon>Spermatophyta</taxon>
        <taxon>Magnoliopsida</taxon>
        <taxon>eudicotyledons</taxon>
        <taxon>Gunneridae</taxon>
        <taxon>Pentapetalae</taxon>
        <taxon>asterids</taxon>
        <taxon>campanulids</taxon>
        <taxon>Asterales</taxon>
        <taxon>Asteraceae</taxon>
        <taxon>Asteroideae</taxon>
        <taxon>Anthemideae</taxon>
        <taxon>Artemisiinae</taxon>
        <taxon>Artemisia</taxon>
    </lineage>
</organism>
<protein>
    <submittedName>
        <fullName evidence="2">Thioredoxin-like fold protein</fullName>
    </submittedName>
</protein>
<dbReference type="PANTHER" id="PTHR36076:SF1">
    <property type="entry name" value="THIOREDOXIN SUPERFAMILY PROTEIN"/>
    <property type="match status" value="1"/>
</dbReference>
<keyword evidence="3" id="KW-1185">Reference proteome</keyword>
<comment type="caution">
    <text evidence="2">The sequence shown here is derived from an EMBL/GenBank/DDBJ whole genome shotgun (WGS) entry which is preliminary data.</text>
</comment>
<dbReference type="PROSITE" id="PS51257">
    <property type="entry name" value="PROKAR_LIPOPROTEIN"/>
    <property type="match status" value="1"/>
</dbReference>
<gene>
    <name evidence="2" type="ORF">CTI12_AA164460</name>
</gene>
<reference evidence="2 3" key="1">
    <citation type="journal article" date="2018" name="Mol. Plant">
        <title>The genome of Artemisia annua provides insight into the evolution of Asteraceae family and artemisinin biosynthesis.</title>
        <authorList>
            <person name="Shen Q."/>
            <person name="Zhang L."/>
            <person name="Liao Z."/>
            <person name="Wang S."/>
            <person name="Yan T."/>
            <person name="Shi P."/>
            <person name="Liu M."/>
            <person name="Fu X."/>
            <person name="Pan Q."/>
            <person name="Wang Y."/>
            <person name="Lv Z."/>
            <person name="Lu X."/>
            <person name="Zhang F."/>
            <person name="Jiang W."/>
            <person name="Ma Y."/>
            <person name="Chen M."/>
            <person name="Hao X."/>
            <person name="Li L."/>
            <person name="Tang Y."/>
            <person name="Lv G."/>
            <person name="Zhou Y."/>
            <person name="Sun X."/>
            <person name="Brodelius P.E."/>
            <person name="Rose J.K.C."/>
            <person name="Tang K."/>
        </authorList>
    </citation>
    <scope>NUCLEOTIDE SEQUENCE [LARGE SCALE GENOMIC DNA]</scope>
    <source>
        <strain evidence="3">cv. Huhao1</strain>
        <tissue evidence="2">Leaf</tissue>
    </source>
</reference>
<proteinExistence type="predicted"/>
<dbReference type="STRING" id="35608.A0A2U1NPI7"/>
<dbReference type="PANTHER" id="PTHR36076">
    <property type="entry name" value="THIOREDOXIN SUPERFAMILY PROTEIN"/>
    <property type="match status" value="1"/>
</dbReference>